<dbReference type="PANTHER" id="PTHR30450">
    <property type="entry name" value="ABC TRANSPORTER PERMEASE"/>
    <property type="match status" value="1"/>
</dbReference>
<feature type="compositionally biased region" description="Basic and acidic residues" evidence="7">
    <location>
        <begin position="246"/>
        <end position="255"/>
    </location>
</feature>
<keyword evidence="6 8" id="KW-0472">Membrane</keyword>
<dbReference type="PANTHER" id="PTHR30450:SF1">
    <property type="entry name" value="D-METHIONINE TRANSPORT SYSTEM PERMEASE PROTEIN METI-RELATED"/>
    <property type="match status" value="1"/>
</dbReference>
<accession>A0ABY3WWE7</accession>
<dbReference type="EMBL" id="CP093379">
    <property type="protein sequence ID" value="UNM94949.1"/>
    <property type="molecule type" value="Genomic_DNA"/>
</dbReference>
<dbReference type="InterPro" id="IPR051322">
    <property type="entry name" value="AA_ABC_Transporter_Permease"/>
</dbReference>
<feature type="transmembrane region" description="Helical" evidence="8">
    <location>
        <begin position="27"/>
        <end position="48"/>
    </location>
</feature>
<keyword evidence="5 8" id="KW-1133">Transmembrane helix</keyword>
<dbReference type="RefSeq" id="WP_242146705.1">
    <property type="nucleotide sequence ID" value="NZ_CP093379.1"/>
</dbReference>
<feature type="transmembrane region" description="Helical" evidence="8">
    <location>
        <begin position="97"/>
        <end position="116"/>
    </location>
</feature>
<protein>
    <recommendedName>
        <fullName evidence="11">ABC transporter permease</fullName>
    </recommendedName>
</protein>
<keyword evidence="10" id="KW-1185">Reference proteome</keyword>
<evidence type="ECO:0000256" key="1">
    <source>
        <dbReference type="ARBA" id="ARBA00004651"/>
    </source>
</evidence>
<evidence type="ECO:0008006" key="11">
    <source>
        <dbReference type="Google" id="ProtNLM"/>
    </source>
</evidence>
<reference evidence="9 10" key="1">
    <citation type="submission" date="2022-03" db="EMBL/GenBank/DDBJ databases">
        <title>Ignatzschineria rhizosphaerae HR5S32.</title>
        <authorList>
            <person name="Sun J.Q."/>
            <person name="Feng J.Y."/>
        </authorList>
    </citation>
    <scope>NUCLEOTIDE SEQUENCE [LARGE SCALE GENOMIC DNA]</scope>
    <source>
        <strain evidence="9 10">HR5S32</strain>
    </source>
</reference>
<dbReference type="Proteomes" id="UP000829542">
    <property type="component" value="Chromosome"/>
</dbReference>
<dbReference type="Gene3D" id="1.10.3720.10">
    <property type="entry name" value="MetI-like"/>
    <property type="match status" value="1"/>
</dbReference>
<keyword evidence="4 8" id="KW-0812">Transmembrane</keyword>
<evidence type="ECO:0000256" key="4">
    <source>
        <dbReference type="ARBA" id="ARBA00022692"/>
    </source>
</evidence>
<feature type="region of interest" description="Disordered" evidence="7">
    <location>
        <begin position="217"/>
        <end position="255"/>
    </location>
</feature>
<feature type="compositionally biased region" description="Basic and acidic residues" evidence="7">
    <location>
        <begin position="217"/>
        <end position="227"/>
    </location>
</feature>
<keyword evidence="3" id="KW-1003">Cell membrane</keyword>
<sequence length="255" mass="28395">MINKLIEVLNTHETMIFDELDATIEMLTGSIFIAVIAGFFIGMTLNNLVKVNAVMRLIILPLRIVMFVLGGYPVIVVAILMTPFIRREVGTIIGIEAAQPILMVWGAFYFATHLYRAFNNTADGENAAIKVVKSLRILVIGMISASAVLGMIGMGGLGGVLLNYGFFRDDYNFALLIAVIYAVMILVVEFATVILLTIFRPVRTAKVVEQQAETIRRTEKTEKERQQKVQKITPEPQPQSPVQKTMDFDSLIRRG</sequence>
<keyword evidence="2" id="KW-0813">Transport</keyword>
<feature type="transmembrane region" description="Helical" evidence="8">
    <location>
        <begin position="60"/>
        <end position="85"/>
    </location>
</feature>
<name>A0ABY3WWE7_9GAMM</name>
<organism evidence="9 10">
    <name type="scientific">Ignatzschineria rhizosphaerae</name>
    <dbReference type="NCBI Taxonomy" id="2923279"/>
    <lineage>
        <taxon>Bacteria</taxon>
        <taxon>Pseudomonadati</taxon>
        <taxon>Pseudomonadota</taxon>
        <taxon>Gammaproteobacteria</taxon>
        <taxon>Cardiobacteriales</taxon>
        <taxon>Ignatzschineriaceae</taxon>
        <taxon>Ignatzschineria</taxon>
    </lineage>
</organism>
<evidence type="ECO:0000256" key="7">
    <source>
        <dbReference type="SAM" id="MobiDB-lite"/>
    </source>
</evidence>
<feature type="transmembrane region" description="Helical" evidence="8">
    <location>
        <begin position="137"/>
        <end position="161"/>
    </location>
</feature>
<evidence type="ECO:0000256" key="2">
    <source>
        <dbReference type="ARBA" id="ARBA00022448"/>
    </source>
</evidence>
<comment type="subcellular location">
    <subcellularLocation>
        <location evidence="1">Cell membrane</location>
        <topology evidence="1">Multi-pass membrane protein</topology>
    </subcellularLocation>
</comment>
<evidence type="ECO:0000256" key="8">
    <source>
        <dbReference type="SAM" id="Phobius"/>
    </source>
</evidence>
<evidence type="ECO:0000313" key="9">
    <source>
        <dbReference type="EMBL" id="UNM94949.1"/>
    </source>
</evidence>
<evidence type="ECO:0000256" key="5">
    <source>
        <dbReference type="ARBA" id="ARBA00022989"/>
    </source>
</evidence>
<dbReference type="SUPFAM" id="SSF161098">
    <property type="entry name" value="MetI-like"/>
    <property type="match status" value="1"/>
</dbReference>
<proteinExistence type="predicted"/>
<evidence type="ECO:0000256" key="3">
    <source>
        <dbReference type="ARBA" id="ARBA00022475"/>
    </source>
</evidence>
<dbReference type="InterPro" id="IPR035906">
    <property type="entry name" value="MetI-like_sf"/>
</dbReference>
<evidence type="ECO:0000313" key="10">
    <source>
        <dbReference type="Proteomes" id="UP000829542"/>
    </source>
</evidence>
<evidence type="ECO:0000256" key="6">
    <source>
        <dbReference type="ARBA" id="ARBA00023136"/>
    </source>
</evidence>
<gene>
    <name evidence="9" type="ORF">MMG00_06760</name>
</gene>
<feature type="transmembrane region" description="Helical" evidence="8">
    <location>
        <begin position="173"/>
        <end position="199"/>
    </location>
</feature>